<keyword evidence="2" id="KW-1185">Reference proteome</keyword>
<gene>
    <name evidence="1" type="ORF">J2S43_001610</name>
</gene>
<proteinExistence type="predicted"/>
<reference evidence="1 2" key="1">
    <citation type="submission" date="2023-07" db="EMBL/GenBank/DDBJ databases">
        <title>Sequencing the genomes of 1000 actinobacteria strains.</title>
        <authorList>
            <person name="Klenk H.-P."/>
        </authorList>
    </citation>
    <scope>NUCLEOTIDE SEQUENCE [LARGE SCALE GENOMIC DNA]</scope>
    <source>
        <strain evidence="1 2">DSM 44710</strain>
    </source>
</reference>
<evidence type="ECO:0000313" key="1">
    <source>
        <dbReference type="EMBL" id="MDP9793098.1"/>
    </source>
</evidence>
<dbReference type="InterPro" id="IPR012349">
    <property type="entry name" value="Split_barrel_FMN-bd"/>
</dbReference>
<sequence length="131" mass="14184">MTAANWAPGELRLIDAAGELRIAARRADGSLARQVPIWVVCAGDQVYVRTWYRRDTGWYGRVRDTGRAAVEVPGLRAAVTVHDVGAGPERTRIDAAYRAKYGRYGDSAVGPMVTDAAAATTLRLGPERRSA</sequence>
<evidence type="ECO:0000313" key="2">
    <source>
        <dbReference type="Proteomes" id="UP001240984"/>
    </source>
</evidence>
<accession>A0ABT9MP85</accession>
<dbReference type="Proteomes" id="UP001240984">
    <property type="component" value="Unassembled WGS sequence"/>
</dbReference>
<dbReference type="Gene3D" id="2.30.110.10">
    <property type="entry name" value="Electron Transport, Fmn-binding Protein, Chain A"/>
    <property type="match status" value="1"/>
</dbReference>
<evidence type="ECO:0008006" key="3">
    <source>
        <dbReference type="Google" id="ProtNLM"/>
    </source>
</evidence>
<name>A0ABT9MP85_9ACTN</name>
<protein>
    <recommendedName>
        <fullName evidence="3">DUF2255 domain-containing protein</fullName>
    </recommendedName>
</protein>
<dbReference type="InterPro" id="IPR016888">
    <property type="entry name" value="UCP028498"/>
</dbReference>
<dbReference type="RefSeq" id="WP_306828023.1">
    <property type="nucleotide sequence ID" value="NZ_JAUSRA010000001.1"/>
</dbReference>
<dbReference type="Pfam" id="PF10012">
    <property type="entry name" value="DUF2255"/>
    <property type="match status" value="1"/>
</dbReference>
<organism evidence="1 2">
    <name type="scientific">Catenuloplanes nepalensis</name>
    <dbReference type="NCBI Taxonomy" id="587533"/>
    <lineage>
        <taxon>Bacteria</taxon>
        <taxon>Bacillati</taxon>
        <taxon>Actinomycetota</taxon>
        <taxon>Actinomycetes</taxon>
        <taxon>Micromonosporales</taxon>
        <taxon>Micromonosporaceae</taxon>
        <taxon>Catenuloplanes</taxon>
    </lineage>
</organism>
<comment type="caution">
    <text evidence="1">The sequence shown here is derived from an EMBL/GenBank/DDBJ whole genome shotgun (WGS) entry which is preliminary data.</text>
</comment>
<dbReference type="EMBL" id="JAUSRA010000001">
    <property type="protein sequence ID" value="MDP9793098.1"/>
    <property type="molecule type" value="Genomic_DNA"/>
</dbReference>
<dbReference type="SUPFAM" id="SSF50475">
    <property type="entry name" value="FMN-binding split barrel"/>
    <property type="match status" value="1"/>
</dbReference>